<feature type="domain" description="Cadherin" evidence="15">
    <location>
        <begin position="753"/>
        <end position="861"/>
    </location>
</feature>
<dbReference type="FunFam" id="2.60.40.60:FF:000058">
    <property type="entry name" value="FAT atypical cadherin 3"/>
    <property type="match status" value="1"/>
</dbReference>
<keyword evidence="8" id="KW-0130">Cell adhesion</keyword>
<evidence type="ECO:0000256" key="5">
    <source>
        <dbReference type="ARBA" id="ARBA00022729"/>
    </source>
</evidence>
<keyword evidence="11" id="KW-1015">Disulfide bond</keyword>
<evidence type="ECO:0000256" key="8">
    <source>
        <dbReference type="ARBA" id="ARBA00022889"/>
    </source>
</evidence>
<dbReference type="PRINTS" id="PR00205">
    <property type="entry name" value="CADHERIN"/>
</dbReference>
<sequence length="7306" mass="815832">MAWSDRQSILPLLLLLVLPSVIGLEPCSPRDVYAIELKYMANLGLVGKMSGGDSDGVILRMLKDYNTMINPEEYFVIFDGRDGLTIRLKHALDRDRNLQLTVNVMDVNDNAPVFQGLPYQTVVNEVNGSRKFQILQPRRGLITVAHQLDFESLKAAGQNYYTLNISATDASEAFKKQTSYTTLKVVVSDGDDQGPAFEYQGCVRYNGACINAHYTATIKNNIKSDQLNIRPGAIRASDLDTLNYPLTYSIAKGLPEGTALLFEIDSTTGSVRQKQKISRKDHRTIDLFIKAQENSFNQRFQMATLTVTVLPTNEHAPTVKSSFGSFIAYIYENSRLGTQTEDDEPGQFNFRIDGTSSFTVTPDGYIVLSREGLDYETTKEIKFKVNLKEGDGRREVVKVTASDEDSGELGTVKYTILSVSNEGKRKFAINADNGQIYVTQPVTLGELFILMVQGEDQGRSSGRRSSVTMVTVTVVLAKNRGPQIPASQYLVKVSEGVEIGSKVFSVPATDREEDQLKYSIIRGNDKKDFTIDANIGMLQNTKKLDREKTASYSFVVAVKDSKTDKSATTTVLVTVTDINDNNPVFTAPQPIEFRVRENLANELVGTVRATDADLGANGQVSYSIPSNDPYFNIDATNGQIRTKRPLDYENATSHIVQVTAYDAAADSRSVTAVDMDKKQAIHYFIKEDNTGKFTMDERTGQLKTRQKLDYEKKNTYKLIVSTREASGKNNAQYSATVSVTVLDRNDFTPVFEKNSYTAGKLLETVFPGTPVFKVKATDGDPKGPNSEVRYSIQSVQPASGLTLFYVSPESGQIVVSQPLTADHQNTRYVLSVMAKDLGSPTRSSIAQVKVEVARNNHAPAFNPATYATKIDFNKSPGSVIERVSAGDADGSAPFNKLTFSIVGDGTAKSLFEIDKNSGDIKVKGGLAIDTGLTYVKPHNEVTYTLTGDATALEYFMVDEESGFISLKKSLALDPGKRTQYTLTISAKDKGLPTQRLATNRATVRIKVIRNMKDPIFFKQSYSASLEQNKPVGTQVAKVEAEDKDQAKDFSTITYVIAGDDTAPMYFAVNPESGQITTKASLENDDIETYRIRVIAHDNGYPARSATVIVYVTVIRNFHPPTWSQANYNPRVLETQPLGVSFVTVKATDQDRKDTKNSNVSYLATGDQVALKYFHVDSSSGNVSVKTSLLVDDQHREKYMLSIIAKDAGNPQKRSQVAKVRVKAYDNGSPPKEDIAVVKVTVNRNLNPPRFDGGEQTKEIFYTQPLGEPIVTVHASDADKQAPNNKVRYSLIEDNLAKQYFMVDEVTGEVSVKKDLATDNNRQYTLTIRAEDLGAQSKRSSPNKRVIVKVHRNLNSPRFMESTYTAKVKRSHAVNTRVLDVHAKDEDKKAPLNIVTYKLIGDDQAPSFFAINKKSGQISVKRSLNEDSAEVYKLRVEAADGDIPAKTAVRIVTVSVDRNLESPVFKKPEGSKHEASVTIKETENFERVVYKVEASDSDRRTPYKSVSYVLRGNQEAMKFFVVGETSGEVKLKTSLLQDSKAAESYTLRIEAVDGGEPPRRSAKMATVVVKVMRNKHTPRFVNESYSATVKQNRGAGHRVLTLLARDLDKIRVRAADNGQPARASVVTVKVQVSRNLNCPHWINERITIPIMETHPLGQKIATVEARDTDKQSPFNDIKYELVGDAMALQFFVVNQNGGIYQRKAVQYEVTKAKEYKVLISATDLGIPQPCKADKNATVIVKVKRNEYAPVFTKQGTYRAEIKETTGVNNKVTSVSADDRDAEVIFKRVHYRVIGDNAAPAFFSVSKTGEVKVKANLRTDVETEYTLKVLAYDEGSPPRSATATVHITVLRNLKAPVFAPNRYETEILESQALADTILTAPHNLTRFSLRPGSGEDFMIDPKTGAVALKRSLLGKTKERYEFRVEVTDLGIPPKKASTSALVIIKVLRNKETPNIVNLPSTAPDLPQVAGVGTRVFTVEAKDSDRAKPFNVLRFGIVGDDNAAAYFSISDKGVVKVKKDLRAAPGTETQYKYNPTILETHPVGSTVITVTATDGDTKAPHNKVTYELNHDFFAINPENGIIRLKRSLLGSGTKVYRLNIYANDKGVPSKRTGPQIVTVNVVRNLLPPVFDRKSYTKTIKEDSSPGSEVLSVHATDKDQKKPFNDITYDLIGDDAAPSFFRIDQSSGKVLIRIIAEDGGSPKLRATTVMEVEVIRNLHKPRFSPQTYTTRVKETLALGTSLKNVTATDSDKRFPDNKIEYEIVGDGKAKSLFLINRETGEISLKKALTSDTDSKYTKPFNTVTLRLIGDDAAPTFFEVTPSKQVKVKAGVHLTSDTETEYMLRIEARDGGTPSRSSTATIPITVIRNLQPPKFMTKNIRVTIQDHDAPGTLVTTVNATDSDRELKVVARDHGEPQKESASYVEVTVKRDKGKLRFSPDNDRVTITENKELNSNVYRLHAQPSDRVQYRILGTATAAEFFRIDKDGNIKLKKSLKGDDAKLTSYIMTVNIIVTRNEFTPKFEQGEYRKDRLSEKTSVGTVILTVHASDRDGDKPQYSLVKSNDTAHFFMHPQTGVLSLARVLTDERKLEYRFRVLASDAAQPPKTATTRIFIKVRRDLKPPRFDGAPYKKTISENLPVGREVFSLRGRDDDKMLSVLVYDDENPSQVAHTNLTVTVERNKYKPRFNRGEYSKTILEIQPIGSTVQRVSASDQDKDAMKYFLSARSEKEASDYFYVLPDSGDVILSKPLSESKKTMFTGPFRTMKFHLIGDDNAPSFFQVNSTTGLITVKNNLTTENVDFYMLRVVAEDGGSPAKTATALVKLEILRNFYEPEFDPISYNATILETHGLGQSILQVTADDSDTKYFSIVAKDQGKHPKTSSRKAKVIVYVVRNDNAPRFHGEPYTKNIQRDANANTPIFKVNATDADTVVRVQATDAGTPPRVDTCVVTVNVNRNLKTPKMTQSKYSAQLLETQDLGVPFMQVNARDEDQKPPYKSVTFELASEGVASEYFMVDPKSGKLSVKKGLNLDSAPSNVKVTVDRNSNEPKWDSNLKQEIKVNEDKATNSEILSLHASDKDGKVRVRVKDGGVPFKFAMMTVKVIVNRNFKPPAWEQTSYTESVTESVIIGTSVTKVTAKDGDRKLRVKARDLGDPPRISRESVVTVSVGRNKHPPRFLKQSYATEILENINVGHTIETVKAKDDDKAAPYNMLEYSITGDNKAPRFFSINRESGLIKLKSSLRAEIDGFYIIRVTVRDGGTPAKVATATVLVTVKRNLFPPKFEPLRIETSILESESLGVTIATVNAKDKDTKKPHKVVRYKMTGSENAKKYFVVNEVTGEVYIKKPLYEDKDSVNKYTRNTKCPRFESDEYTKTIDETQGVNSQVLVVKAVDDDPQGTPYRKLTYTLLGDDNAPVFFKIVDEKSGALFVKTNLKSDSITQYKLRVKVSDAGIPPCSKTTVATVNVRRNLHDPRFKRGEWTMTILETHALTKSIVTVEAEDRDEKKPHNVIRYEIEPRSQYRDNFVLDDVTGQLYLRRSLVDETRKQYTLTVLARDMGVPKRRVGPSARVVINVIRNQHPPQFRGEPFKKQILQTMKTGSQVLQVQADDKDSKDPFQKIKYTLIGDDMAPHYFKINENDGKITIQSDIKNDIVTDYQLRVRASDGGTPNLTDTALVHIHVNRNEFAPKFDTKEYKRTILETQPLGIPFTKISARDQDSKSPYNSIKYTLIGSSSVLQYFMIDSIAGTVSLKKSMMTDPYLKDTYSLRAMATDMGGIHAKNSSNQAQLIITVKRNKKAPEFQNLPYKKTIQQTKQPGTFMNVHARDHDDREPFNKVDYEMIGDDSAPTYFSVGKEQGEIKLRSGVNLKSDTETTYIAPNNKVEFSIVGEGDAQQYFYIHPTKGDITLLKSVLKTKRSYYRAEDLGEPRRSTTTGVEVHVLRDNGEVKFSTETYVVKVSENKHVGERVTGVYASPGGRKTSYEIVGLSNAPDFFSIDAKSGEIKLKTDLRTDPVKQKFYVLKVKATYEGVSTHIVYALVNVTVKHNEFTPKFTRGDYKATLLEYFPLGQSILQVTATDRDEHDTIAYRIITKAPDTDLFYLHPATGQLTLKKFQVEANDTADPARTKRATITIRFKRDREPRFDNLPREQKVSENSQNNSVVYKVQGRDDDIKEKLKYALLPTEAATSIFYISSSNGEVRIKDAAALRRDTAFKYKKTSTATLTLSISRNENPPKWSKSDYRVKANDRYKLGDEIVTVKATDKDKDDLHYEIIGAEQPFYYLNPESGKITLKRLFTEGRQTRDEIRLRVSDQSSPEKKAETRVFVEIERDLKNPKFQSTQYTAKIDESISINTVVSGKLQYEIVGKYPAPDFFSIHKDNGQLEVVAYDSMYPLNRATSSVVISVTRNPNAPRFTEGSYKKTVDEKMLPGSTVMRITATDQDKDDIEYKMTGGEDDNKYFYLNPVSGVISTKKFLTETKQKEFRFEVKAIDSGVPQKEATKEVLLRVIHDEYAPEFVGEPYTIPTLPENKPVGHRVFQLSGRDKDQKGKINFKVIGDATAPEYFRVNLESGVITIKKDLRKDYAPYYMLRVTVHDTGNSDKSATTSVRIPVTRNVNSPKFDKQNYKSTINENVNVGHRVLKDDITYELPGNAGEAKALQYFYVTPNTGELYVNRSLTEDKGRDTQYRFTVRARDNHGPEKTTDVTVLIKVNRNNHLPIFQGQPYDVTLSENKGVGQLVYHTVARDKDKQGNVRYELVGDFPAPYFFKINERDGRITVRKTLKADKAINYTTSTATVFVRMLRNEKKPRWQHESSLRYTISETVSLGYVVTDRPHATDEDKDVIKYSLTGEENAREFFYVDPDTCRVTVRKMLYPGSTTEYTVKRSVRAPRFDGVPYQVQRISETKPVGRDVIKVTANDPDLQIRVIAYDNAYPDQVSTATVTVEVTRNQYAPIFMQPEFQDKITENHRLGTSVLQVKAEDRDQDRITYTLVGSESAKAAFYVNPDSGLVSLKKLLTETVDSVFTACDDNTPMKCDEAIAKLRIIRSEFPPLFLNTPYRVSVSQFRKVGDSIFRVTAEDKDMKGKLVFGTNGVAPAPTYFSLNSSTGDIKIARDLSQDRTTLYTDIVRYSLIGDATATQYFYVNPTTGQVSIKKPLSSTDVATFTLTVQASDHALPTPRKATVQVIMSVPRDNAPTVFDKQQYTATISETTELNAKVKEVKARDANLKLTLIAYDNVYPNQQATSTVVVTVTRNDNGPVFTPAATYEKTVVGTFGVGEMILRVTANDRDKDVPRYQLVNSTHNGMDYFLLEETSGILRLKRPLTSARPEYRLVVRASDGRGRKSFAVVTVKVAQDQKPPVFEGAPYKPEPVSENIANYKQYFTVHKTTGVIRTYGDLKHDPLKLMSYTVKVAAYDSASPQQKVTTSVVFGIRRNEYPPQFSESLYEKEVTENFPLGARVLLVGATDRDQDDVLRYEIVSDKAGKKALTFFWMNEADGEIVVKRLLSESSDSSFTFTVRGAGLMTCDFVQFTFTVRVRDQSDPEKETTVPVQIVVSRDQYPPVIDFPTYQKTIDENEQVNKTKIVRIIAHDKDRKGELVYEVVGELAAPSFFWVNHKGEVFVRTSLKNDIATHYTASKLFITVKRNVNVPKFKKDSYVATLAENFPLGEPVLTVEADDRDGDEVRYSIMAAESVKRFFFMNPLNGQLSVAKPLTESSAKQYVLHVQATDGRVPENTANATIILTVTRDESVPYFENTPYDDAKVSENAEVGADFYSKLHATDNDLQGRMKYAIIGDMPAPTYFNIDEYTGHLSVKANLKGDAAFTYQLRIVAYDSSNPAQKATALVSISVSRNENGPSFSHSTYKVVGPENVRLGVTVATVNATDKDGDKLIYSITGDALAQQYFYINPTTGVVTLKKLLTEDDSPEYNVHVSVTDQGNPEKTSQAMLSVTISRDMYPPEFTGDYDQTVMANHPINGTVVTTVRANDRDLKGHIVYSLSGVYPAQQFFRINETSGAVYLQRSLKEDNLRPFKYTLSVVAYDTTYPKNKAVKYVTITVNRNANAPRFEKDTYEKTLTANYPLMTEVIKTHATDQDGDMLAYELEGEDDALRYFYIEMTVRVRDDGKPVRSAEASVKISVKRNKYLPAFRESSYEQPVSENTENNTGILKVTATDNDLQGDINYELLRIVAFDTGNPEQRVSTDVIIYVKRNEHGPVFKKTMYNRTLAASTELGSPLLTINATDADQKDVLKYALVSDSLCTEYLYINADSGVVSLKKLLTSAAFTRLECQIQVTDQGYPTDKKAAVPLIMNVERTDDVPSFDKPENTVTVSETQGVNSTVTTNTVKYEIIGDYPSPDFFTIMTKEGRGVRVVAYDSATPKQRASAVVYVTVKRNENKPLFKDDSYSASINTTYPQGLLILQVKAADKDSQDKVFYSLVGDATAMKYFYVNPVTGEVSLKASIKEDTNTRYSLTVKASDTAGDGGLFSTVTVTVSVTRDMSGPVLRSMDPVTIAETVAVNKSVVTGKLRYKLIGVYPALSFFYINPISGTIYVINDLKTDSLKSNKYTVSNTFIAYPSHMTTSDIVIKVIRNANPPVFRKENYIETITEKFPIGDNILQVAATDKDGDTVTYSLKGEELVRRHFYLNPDDGVLTLRKSLLSSSAMQFQFTVVASDQRASPRTSEASVTINVGRDQQPPHFNGEPFRVSVSENKAVNETVLTITASDPDPQGKLQYEVRGVAPGSDFFYIEKNSVTMKRNEYVPEFNPDNYEATVSEHDAVGTNVTRVTATDADLSGPNKMIRYKILEQTASSTNKTFFIINPTTGAIALRSSLVDNNLKKYVMTVEASDGGVPPRSQEVTVTVTIKIDKNMPEFKKADYAAEMTEDQAVGSTVITVSASDKDCAVKYDIVGDGRAVELFRINEDTGVITLTQPFTIDDAILYKIRVVTYDSCNPMQKRVAVVRVTVKRNANAPSFTRSEYTVKIHEKQPLHDVILQMTATDLDKGNAGKIEYSFDLESSTPTDVDRWFYINAATGNISIVGQLDQDTRLTYTDAYTVSMSGSRELYLTVTDNAPAPRTGTAQVTVNIIRNQYMPEFRKTSFVKTIGEYWPLRRTVITTTANDNDPSSMLVTVTDAGTPRKSADATVRIDVLRNLHKPVFVHSKYVVNINETHPYRTTVLMLNATDGDNKDQPGTPNAEFTYKIGAKFAEEAKYFGINSRTGSVSIIQPLTNDQLLPDVYKFKVYARDGGIPDKVGVTEVVVNVKRRILVGPRIMGFQQPLYMVTIPENVDVGADLTELPLVNLNQNKEVKCVFLSGNKDGE</sequence>
<feature type="domain" description="Cadherin" evidence="15">
    <location>
        <begin position="7145"/>
        <end position="7258"/>
    </location>
</feature>
<dbReference type="Proteomes" id="UP001209878">
    <property type="component" value="Unassembled WGS sequence"/>
</dbReference>
<dbReference type="Pfam" id="PF00028">
    <property type="entry name" value="Cadherin"/>
    <property type="match status" value="33"/>
</dbReference>
<dbReference type="PROSITE" id="PS00232">
    <property type="entry name" value="CADHERIN_1"/>
    <property type="match status" value="2"/>
</dbReference>
<feature type="domain" description="Cadherin" evidence="15">
    <location>
        <begin position="2220"/>
        <end position="2370"/>
    </location>
</feature>
<feature type="domain" description="Cadherin" evidence="15">
    <location>
        <begin position="2026"/>
        <end position="2127"/>
    </location>
</feature>
<keyword evidence="5 14" id="KW-0732">Signal</keyword>
<evidence type="ECO:0000259" key="16">
    <source>
        <dbReference type="PROSITE" id="PS51072"/>
    </source>
</evidence>
<dbReference type="PANTHER" id="PTHR24026:SF133">
    <property type="entry name" value="CADHERIN-RELATED FAMILY MEMBER 2"/>
    <property type="match status" value="1"/>
</dbReference>
<feature type="domain" description="Cadherin" evidence="15">
    <location>
        <begin position="4404"/>
        <end position="4505"/>
    </location>
</feature>
<dbReference type="FunFam" id="2.60.40.60:FF:000021">
    <property type="entry name" value="FAT atypical cadherin 1"/>
    <property type="match status" value="1"/>
</dbReference>
<feature type="domain" description="Cadherin" evidence="15">
    <location>
        <begin position="6860"/>
        <end position="6960"/>
    </location>
</feature>
<feature type="domain" description="Cadherin" evidence="15">
    <location>
        <begin position="485"/>
        <end position="585"/>
    </location>
</feature>
<feature type="domain" description="Cadherin" evidence="15">
    <location>
        <begin position="3940"/>
        <end position="4042"/>
    </location>
</feature>
<feature type="domain" description="Cadherin" evidence="15">
    <location>
        <begin position="3682"/>
        <end position="3792"/>
    </location>
</feature>
<dbReference type="EMBL" id="JAODUO010000170">
    <property type="protein sequence ID" value="KAK2187302.1"/>
    <property type="molecule type" value="Genomic_DNA"/>
</dbReference>
<keyword evidence="6" id="KW-0677">Repeat</keyword>
<dbReference type="InterPro" id="IPR020894">
    <property type="entry name" value="Cadherin_CS"/>
</dbReference>
<feature type="domain" description="Cadherin" evidence="15">
    <location>
        <begin position="5429"/>
        <end position="5551"/>
    </location>
</feature>
<keyword evidence="3" id="KW-0245">EGF-like domain</keyword>
<evidence type="ECO:0000313" key="17">
    <source>
        <dbReference type="EMBL" id="KAK2187302.1"/>
    </source>
</evidence>
<dbReference type="InterPro" id="IPR015919">
    <property type="entry name" value="Cadherin-like_sf"/>
</dbReference>
<comment type="caution">
    <text evidence="17">The sequence shown here is derived from an EMBL/GenBank/DDBJ whole genome shotgun (WGS) entry which is preliminary data.</text>
</comment>
<evidence type="ECO:0000256" key="10">
    <source>
        <dbReference type="ARBA" id="ARBA00023136"/>
    </source>
</evidence>
<keyword evidence="18" id="KW-1185">Reference proteome</keyword>
<dbReference type="GO" id="GO:0007163">
    <property type="term" value="P:establishment or maintenance of cell polarity"/>
    <property type="evidence" value="ECO:0007669"/>
    <property type="project" value="UniProtKB-ARBA"/>
</dbReference>
<gene>
    <name evidence="17" type="ORF">NP493_170g02019</name>
</gene>
<feature type="domain" description="Cadherin" evidence="15">
    <location>
        <begin position="6961"/>
        <end position="7081"/>
    </location>
</feature>
<dbReference type="PROSITE" id="PS50268">
    <property type="entry name" value="CADHERIN_2"/>
    <property type="match status" value="54"/>
</dbReference>
<keyword evidence="7 13" id="KW-0106">Calcium</keyword>
<feature type="domain" description="Cadherin" evidence="15">
    <location>
        <begin position="2527"/>
        <end position="2619"/>
    </location>
</feature>
<dbReference type="GO" id="GO:0005886">
    <property type="term" value="C:plasma membrane"/>
    <property type="evidence" value="ECO:0007669"/>
    <property type="project" value="UniProtKB-SubCell"/>
</dbReference>
<feature type="domain" description="Cadherin" evidence="15">
    <location>
        <begin position="1470"/>
        <end position="1579"/>
    </location>
</feature>
<feature type="domain" description="Cadherin" evidence="15">
    <location>
        <begin position="5250"/>
        <end position="5349"/>
    </location>
</feature>
<feature type="domain" description="Cadherin" evidence="15">
    <location>
        <begin position="3170"/>
        <end position="3275"/>
    </location>
</feature>
<feature type="domain" description="Cadherin" evidence="15">
    <location>
        <begin position="379"/>
        <end position="484"/>
    </location>
</feature>
<evidence type="ECO:0000256" key="13">
    <source>
        <dbReference type="PROSITE-ProRule" id="PRU00043"/>
    </source>
</evidence>
<dbReference type="PROSITE" id="PS51072">
    <property type="entry name" value="MHD"/>
    <property type="match status" value="1"/>
</dbReference>
<dbReference type="PANTHER" id="PTHR24026">
    <property type="entry name" value="FAT ATYPICAL CADHERIN-RELATED"/>
    <property type="match status" value="1"/>
</dbReference>
<feature type="domain" description="MHD" evidence="16">
    <location>
        <begin position="1185"/>
        <end position="1460"/>
    </location>
</feature>
<proteinExistence type="predicted"/>
<feature type="domain" description="Cadherin" evidence="15">
    <location>
        <begin position="3793"/>
        <end position="3866"/>
    </location>
</feature>
<feature type="domain" description="Cadherin" evidence="15">
    <location>
        <begin position="4633"/>
        <end position="4708"/>
    </location>
</feature>
<feature type="signal peptide" evidence="14">
    <location>
        <begin position="1"/>
        <end position="23"/>
    </location>
</feature>
<feature type="domain" description="Cadherin" evidence="15">
    <location>
        <begin position="5743"/>
        <end position="5846"/>
    </location>
</feature>
<evidence type="ECO:0000259" key="15">
    <source>
        <dbReference type="PROSITE" id="PS50268"/>
    </source>
</evidence>
<feature type="domain" description="Cadherin" evidence="15">
    <location>
        <begin position="3468"/>
        <end position="3575"/>
    </location>
</feature>
<feature type="domain" description="Cadherin" evidence="15">
    <location>
        <begin position="4514"/>
        <end position="4609"/>
    </location>
</feature>
<reference evidence="17" key="1">
    <citation type="journal article" date="2023" name="Mol. Biol. Evol.">
        <title>Third-Generation Sequencing Reveals the Adaptive Role of the Epigenome in Three Deep-Sea Polychaetes.</title>
        <authorList>
            <person name="Perez M."/>
            <person name="Aroh O."/>
            <person name="Sun Y."/>
            <person name="Lan Y."/>
            <person name="Juniper S.K."/>
            <person name="Young C.R."/>
            <person name="Angers B."/>
            <person name="Qian P.Y."/>
        </authorList>
    </citation>
    <scope>NUCLEOTIDE SEQUENCE</scope>
    <source>
        <strain evidence="17">R07B-5</strain>
    </source>
</reference>
<evidence type="ECO:0000256" key="7">
    <source>
        <dbReference type="ARBA" id="ARBA00022837"/>
    </source>
</evidence>
<feature type="domain" description="Cadherin" evidence="15">
    <location>
        <begin position="4043"/>
        <end position="4174"/>
    </location>
</feature>
<feature type="domain" description="Cadherin" evidence="15">
    <location>
        <begin position="5847"/>
        <end position="5948"/>
    </location>
</feature>
<dbReference type="GO" id="GO:0007156">
    <property type="term" value="P:homophilic cell adhesion via plasma membrane adhesion molecules"/>
    <property type="evidence" value="ECO:0007669"/>
    <property type="project" value="InterPro"/>
</dbReference>
<evidence type="ECO:0000256" key="11">
    <source>
        <dbReference type="ARBA" id="ARBA00023157"/>
    </source>
</evidence>
<feature type="domain" description="Cadherin" evidence="15">
    <location>
        <begin position="6204"/>
        <end position="6307"/>
    </location>
</feature>
<feature type="domain" description="Cadherin" evidence="15">
    <location>
        <begin position="2682"/>
        <end position="2829"/>
    </location>
</feature>
<dbReference type="InterPro" id="IPR002126">
    <property type="entry name" value="Cadherin-like_dom"/>
</dbReference>
<feature type="chain" id="PRO_5042128040" evidence="14">
    <location>
        <begin position="24"/>
        <end position="7306"/>
    </location>
</feature>
<dbReference type="FunFam" id="2.60.40.60:FF:000020">
    <property type="entry name" value="Dachsous cadherin-related 1b"/>
    <property type="match status" value="1"/>
</dbReference>
<feature type="domain" description="Cadherin" evidence="15">
    <location>
        <begin position="1123"/>
        <end position="1250"/>
    </location>
</feature>
<feature type="domain" description="Cadherin" evidence="15">
    <location>
        <begin position="1641"/>
        <end position="1750"/>
    </location>
</feature>
<feature type="domain" description="Cadherin" evidence="15">
    <location>
        <begin position="587"/>
        <end position="751"/>
    </location>
</feature>
<dbReference type="SMART" id="SM00112">
    <property type="entry name" value="CA"/>
    <property type="match status" value="49"/>
</dbReference>
<feature type="domain" description="Cadherin" evidence="15">
    <location>
        <begin position="4227"/>
        <end position="4326"/>
    </location>
</feature>
<accession>A0AAD9P373</accession>
<feature type="domain" description="Cadherin" evidence="15">
    <location>
        <begin position="3360"/>
        <end position="3467"/>
    </location>
</feature>
<evidence type="ECO:0000256" key="1">
    <source>
        <dbReference type="ARBA" id="ARBA00004162"/>
    </source>
</evidence>
<dbReference type="Gene3D" id="2.60.40.60">
    <property type="entry name" value="Cadherins"/>
    <property type="match status" value="63"/>
</dbReference>
<dbReference type="GO" id="GO:0005509">
    <property type="term" value="F:calcium ion binding"/>
    <property type="evidence" value="ECO:0007669"/>
    <property type="project" value="UniProtKB-UniRule"/>
</dbReference>
<keyword evidence="12" id="KW-0325">Glycoprotein</keyword>
<feature type="domain" description="Cadherin" evidence="15">
    <location>
        <begin position="2128"/>
        <end position="2219"/>
    </location>
</feature>
<evidence type="ECO:0000313" key="18">
    <source>
        <dbReference type="Proteomes" id="UP001209878"/>
    </source>
</evidence>
<comment type="subcellular location">
    <subcellularLocation>
        <location evidence="1">Cell membrane</location>
        <topology evidence="1">Single-pass membrane protein</topology>
    </subcellularLocation>
</comment>
<dbReference type="FunFam" id="2.60.40.60:FF:000033">
    <property type="entry name" value="FAT atypical cadherin 1"/>
    <property type="match status" value="1"/>
</dbReference>
<evidence type="ECO:0000256" key="14">
    <source>
        <dbReference type="SAM" id="SignalP"/>
    </source>
</evidence>
<feature type="domain" description="Cadherin" evidence="15">
    <location>
        <begin position="1359"/>
        <end position="1464"/>
    </location>
</feature>
<evidence type="ECO:0000256" key="3">
    <source>
        <dbReference type="ARBA" id="ARBA00022536"/>
    </source>
</evidence>
<evidence type="ECO:0000256" key="12">
    <source>
        <dbReference type="ARBA" id="ARBA00023180"/>
    </source>
</evidence>
<name>A0AAD9P373_RIDPI</name>
<feature type="domain" description="Cadherin" evidence="15">
    <location>
        <begin position="862"/>
        <end position="1016"/>
    </location>
</feature>
<keyword evidence="4" id="KW-0812">Transmembrane</keyword>
<feature type="domain" description="Cadherin" evidence="15">
    <location>
        <begin position="6751"/>
        <end position="6859"/>
    </location>
</feature>
<feature type="domain" description="Cadherin" evidence="15">
    <location>
        <begin position="4944"/>
        <end position="5004"/>
    </location>
</feature>
<evidence type="ECO:0000256" key="9">
    <source>
        <dbReference type="ARBA" id="ARBA00022989"/>
    </source>
</evidence>
<evidence type="ECO:0000256" key="2">
    <source>
        <dbReference type="ARBA" id="ARBA00022475"/>
    </source>
</evidence>
<keyword evidence="10" id="KW-0472">Membrane</keyword>
<keyword evidence="2" id="KW-1003">Cell membrane</keyword>
<feature type="domain" description="Cadherin" evidence="15">
    <location>
        <begin position="1266"/>
        <end position="1358"/>
    </location>
</feature>
<feature type="domain" description="Cadherin" evidence="15">
    <location>
        <begin position="5369"/>
        <end position="5428"/>
    </location>
</feature>
<feature type="domain" description="Cadherin" evidence="15">
    <location>
        <begin position="6584"/>
        <end position="6685"/>
    </location>
</feature>
<feature type="domain" description="Cadherin" evidence="15">
    <location>
        <begin position="210"/>
        <end position="319"/>
    </location>
</feature>
<feature type="domain" description="Cadherin" evidence="15">
    <location>
        <begin position="3576"/>
        <end position="3681"/>
    </location>
</feature>
<dbReference type="CDD" id="cd11304">
    <property type="entry name" value="Cadherin_repeat"/>
    <property type="match status" value="56"/>
</dbReference>
<protein>
    <submittedName>
        <fullName evidence="17">Uncharacterized protein</fullName>
    </submittedName>
</protein>
<dbReference type="SUPFAM" id="SSF49313">
    <property type="entry name" value="Cadherin-like"/>
    <property type="match status" value="55"/>
</dbReference>
<feature type="domain" description="Cadherin" evidence="15">
    <location>
        <begin position="5964"/>
        <end position="6053"/>
    </location>
</feature>
<feature type="domain" description="Cadherin" evidence="15">
    <location>
        <begin position="1872"/>
        <end position="1963"/>
    </location>
</feature>
<dbReference type="InterPro" id="IPR028565">
    <property type="entry name" value="MHD"/>
</dbReference>
<feature type="domain" description="Cadherin" evidence="15">
    <location>
        <begin position="4709"/>
        <end position="4779"/>
    </location>
</feature>
<feature type="domain" description="Cadherin" evidence="15">
    <location>
        <begin position="3276"/>
        <end position="3351"/>
    </location>
</feature>
<feature type="domain" description="Cadherin" evidence="15">
    <location>
        <begin position="4800"/>
        <end position="4948"/>
    </location>
</feature>
<feature type="domain" description="Cadherin" evidence="15">
    <location>
        <begin position="1752"/>
        <end position="1856"/>
    </location>
</feature>
<evidence type="ECO:0000256" key="6">
    <source>
        <dbReference type="ARBA" id="ARBA00022737"/>
    </source>
</evidence>
<evidence type="ECO:0000256" key="4">
    <source>
        <dbReference type="ARBA" id="ARBA00022692"/>
    </source>
</evidence>
<feature type="domain" description="Cadherin" evidence="15">
    <location>
        <begin position="1017"/>
        <end position="1122"/>
    </location>
</feature>
<feature type="domain" description="Cadherin" evidence="15">
    <location>
        <begin position="98"/>
        <end position="197"/>
    </location>
</feature>
<feature type="domain" description="Cadherin" evidence="15">
    <location>
        <begin position="5640"/>
        <end position="5741"/>
    </location>
</feature>
<feature type="domain" description="Cadherin" evidence="15">
    <location>
        <begin position="2957"/>
        <end position="3087"/>
    </location>
</feature>
<feature type="domain" description="Cadherin" evidence="15">
    <location>
        <begin position="6387"/>
        <end position="6490"/>
    </location>
</feature>
<dbReference type="FunFam" id="2.60.40.60:FF:000116">
    <property type="entry name" value="Dachsous cadherin-related 2"/>
    <property type="match status" value="4"/>
</dbReference>
<feature type="domain" description="Cadherin" evidence="15">
    <location>
        <begin position="5042"/>
        <end position="5185"/>
    </location>
</feature>
<organism evidence="17 18">
    <name type="scientific">Ridgeia piscesae</name>
    <name type="common">Tubeworm</name>
    <dbReference type="NCBI Taxonomy" id="27915"/>
    <lineage>
        <taxon>Eukaryota</taxon>
        <taxon>Metazoa</taxon>
        <taxon>Spiralia</taxon>
        <taxon>Lophotrochozoa</taxon>
        <taxon>Annelida</taxon>
        <taxon>Polychaeta</taxon>
        <taxon>Sedentaria</taxon>
        <taxon>Canalipalpata</taxon>
        <taxon>Sabellida</taxon>
        <taxon>Siboglinidae</taxon>
        <taxon>Ridgeia</taxon>
    </lineage>
</organism>
<feature type="domain" description="Cadherin" evidence="15">
    <location>
        <begin position="6686"/>
        <end position="6738"/>
    </location>
</feature>
<keyword evidence="9" id="KW-1133">Transmembrane helix</keyword>
<feature type="domain" description="Cadherin" evidence="15">
    <location>
        <begin position="6054"/>
        <end position="6203"/>
    </location>
</feature>